<feature type="domain" description="NADPH-dependent FMN reductase-like" evidence="1">
    <location>
        <begin position="4"/>
        <end position="141"/>
    </location>
</feature>
<dbReference type="PANTHER" id="PTHR30543">
    <property type="entry name" value="CHROMATE REDUCTASE"/>
    <property type="match status" value="1"/>
</dbReference>
<proteinExistence type="predicted"/>
<dbReference type="RefSeq" id="WP_243538631.1">
    <property type="nucleotide sequence ID" value="NZ_CP093442.1"/>
</dbReference>
<evidence type="ECO:0000259" key="1">
    <source>
        <dbReference type="Pfam" id="PF03358"/>
    </source>
</evidence>
<dbReference type="Pfam" id="PF03358">
    <property type="entry name" value="FMN_red"/>
    <property type="match status" value="1"/>
</dbReference>
<keyword evidence="3" id="KW-1185">Reference proteome</keyword>
<dbReference type="SUPFAM" id="SSF52218">
    <property type="entry name" value="Flavoproteins"/>
    <property type="match status" value="1"/>
</dbReference>
<sequence>MKYIIAGTDRPDSNTLKISKHIQSIYQSLGEAVEIIDMKEMKSHLHDDIHYGKTSAGMQPYIDKVLGSDGLIVVVPEYNGSMPGVLKYFIDHLKFPESFEYRPVCFVGLGGMFGALRPVEHLQQVFGYRNAFIFPERVFIMNVHKILAADGSVQDELIKNLLMKQAQGFQKFTEALKTSKLDANAVIAQKKKP</sequence>
<dbReference type="Gene3D" id="3.40.50.360">
    <property type="match status" value="1"/>
</dbReference>
<dbReference type="EMBL" id="CP093442">
    <property type="protein sequence ID" value="UOF02013.1"/>
    <property type="molecule type" value="Genomic_DNA"/>
</dbReference>
<reference evidence="2" key="1">
    <citation type="submission" date="2022-03" db="EMBL/GenBank/DDBJ databases">
        <title>Genome Identification and Characterization of new species Bdellovibrio reynosense LBG001 sp. nov. from a Mexico soil sample.</title>
        <authorList>
            <person name="Camilli A."/>
            <person name="Ajao Y."/>
            <person name="Guo X."/>
        </authorList>
    </citation>
    <scope>NUCLEOTIDE SEQUENCE</scope>
    <source>
        <strain evidence="2">LBG001</strain>
    </source>
</reference>
<organism evidence="2 3">
    <name type="scientific">Bdellovibrio reynosensis</name>
    <dbReference type="NCBI Taxonomy" id="2835041"/>
    <lineage>
        <taxon>Bacteria</taxon>
        <taxon>Pseudomonadati</taxon>
        <taxon>Bdellovibrionota</taxon>
        <taxon>Bdellovibrionia</taxon>
        <taxon>Bdellovibrionales</taxon>
        <taxon>Pseudobdellovibrionaceae</taxon>
        <taxon>Bdellovibrio</taxon>
    </lineage>
</organism>
<evidence type="ECO:0000313" key="2">
    <source>
        <dbReference type="EMBL" id="UOF02013.1"/>
    </source>
</evidence>
<dbReference type="InterPro" id="IPR029039">
    <property type="entry name" value="Flavoprotein-like_sf"/>
</dbReference>
<accession>A0ABY4CAY4</accession>
<dbReference type="InterPro" id="IPR005025">
    <property type="entry name" value="FMN_Rdtase-like_dom"/>
</dbReference>
<evidence type="ECO:0000313" key="3">
    <source>
        <dbReference type="Proteomes" id="UP000830116"/>
    </source>
</evidence>
<protein>
    <submittedName>
        <fullName evidence="2">NAD(P)H-dependent oxidoreductase</fullName>
    </submittedName>
</protein>
<gene>
    <name evidence="2" type="ORF">MNR06_03475</name>
</gene>
<name>A0ABY4CAY4_9BACT</name>
<dbReference type="PANTHER" id="PTHR30543:SF21">
    <property type="entry name" value="NAD(P)H-DEPENDENT FMN REDUCTASE LOT6"/>
    <property type="match status" value="1"/>
</dbReference>
<dbReference type="InterPro" id="IPR050712">
    <property type="entry name" value="NAD(P)H-dep_reductase"/>
</dbReference>
<dbReference type="Proteomes" id="UP000830116">
    <property type="component" value="Chromosome"/>
</dbReference>